<keyword evidence="3" id="KW-1185">Reference proteome</keyword>
<name>A0A917VRN4_9ACTN</name>
<sequence length="609" mass="60710">MSDQQEDQDLHQAEREQAARQIGAIDVMNVVSGAGFLPFGGKFPRFFGKTNFESHDLNSMIDMVESAKPEDLETAATALLNAQTAIEDAAGELEGHISRVDWEGESGEAFRKWGAKLVIHTRKLADFAEAAGTQMTAAATGLASVRSAMPPRDTRQDPKTVADIPTPSRVEGNEEYAAAVKAEKDRQEAINQMNRLSSFYEVSETTLAQQEPPVFEAMPDVGVPKPTPGYGIPVGTGAEVQGTGGLGAARESAVAGQDSSSAPSGYSRSGDTTPPLKDVDGSSISSNGNVGTKIDSVGTPLPQEAARPTTNSPQPVTSSGGFSGATPPPFASGPVAPARGGQTGRTSGFGGTTGNRPPVSAQGRAGTPGGTVGGRGATGPVSAQGRAGTPGGTVGGRGATGPVSAQGRTGAPGGTAGGSGATGPMGRAAATGQPGVRAGGTAAGNSPVGRGISGGTPRPVGGTASGRADGMGPTGAARGNGVVGGRPISGAAPGSTSSRVPRGTVVGAEGSNSSRSPAGKIEQRGVIGAPQSAPGARPVQASRPAAGNPDGVVGTPKGRVREGRNGGSAGASAGIPQGPRASRRNTNREDRQDQRQPENRRRNAPPATD</sequence>
<feature type="compositionally biased region" description="Gly residues" evidence="1">
    <location>
        <begin position="388"/>
        <end position="399"/>
    </location>
</feature>
<reference evidence="2" key="2">
    <citation type="submission" date="2020-09" db="EMBL/GenBank/DDBJ databases">
        <authorList>
            <person name="Sun Q."/>
            <person name="Ohkuma M."/>
        </authorList>
    </citation>
    <scope>NUCLEOTIDE SEQUENCE</scope>
    <source>
        <strain evidence="2">JCM 3035</strain>
    </source>
</reference>
<evidence type="ECO:0000313" key="3">
    <source>
        <dbReference type="Proteomes" id="UP000637788"/>
    </source>
</evidence>
<proteinExistence type="predicted"/>
<evidence type="ECO:0000256" key="1">
    <source>
        <dbReference type="SAM" id="MobiDB-lite"/>
    </source>
</evidence>
<feature type="region of interest" description="Disordered" evidence="1">
    <location>
        <begin position="148"/>
        <end position="167"/>
    </location>
</feature>
<feature type="compositionally biased region" description="Basic and acidic residues" evidence="1">
    <location>
        <begin position="586"/>
        <end position="601"/>
    </location>
</feature>
<dbReference type="Gene3D" id="1.20.1260.20">
    <property type="entry name" value="PPE superfamily"/>
    <property type="match status" value="1"/>
</dbReference>
<feature type="compositionally biased region" description="Gly residues" evidence="1">
    <location>
        <begin position="366"/>
        <end position="377"/>
    </location>
</feature>
<feature type="compositionally biased region" description="Gly residues" evidence="1">
    <location>
        <begin position="341"/>
        <end position="353"/>
    </location>
</feature>
<dbReference type="Proteomes" id="UP000637788">
    <property type="component" value="Unassembled WGS sequence"/>
</dbReference>
<dbReference type="EMBL" id="BMPQ01000043">
    <property type="protein sequence ID" value="GGL11981.1"/>
    <property type="molecule type" value="Genomic_DNA"/>
</dbReference>
<feature type="compositionally biased region" description="Gly residues" evidence="1">
    <location>
        <begin position="410"/>
        <end position="423"/>
    </location>
</feature>
<protein>
    <submittedName>
        <fullName evidence="2">Uncharacterized protein</fullName>
    </submittedName>
</protein>
<organism evidence="2 3">
    <name type="scientific">Streptomyces flaveus</name>
    <dbReference type="NCBI Taxonomy" id="66370"/>
    <lineage>
        <taxon>Bacteria</taxon>
        <taxon>Bacillati</taxon>
        <taxon>Actinomycetota</taxon>
        <taxon>Actinomycetes</taxon>
        <taxon>Kitasatosporales</taxon>
        <taxon>Streptomycetaceae</taxon>
        <taxon>Streptomyces</taxon>
        <taxon>Streptomyces aurantiacus group</taxon>
    </lineage>
</organism>
<accession>A0A917VRN4</accession>
<gene>
    <name evidence="2" type="ORF">GCM10010094_86160</name>
</gene>
<comment type="caution">
    <text evidence="2">The sequence shown here is derived from an EMBL/GenBank/DDBJ whole genome shotgun (WGS) entry which is preliminary data.</text>
</comment>
<dbReference type="InterPro" id="IPR038332">
    <property type="entry name" value="PPE_sf"/>
</dbReference>
<feature type="compositionally biased region" description="Low complexity" evidence="1">
    <location>
        <begin position="378"/>
        <end position="387"/>
    </location>
</feature>
<evidence type="ECO:0000313" key="2">
    <source>
        <dbReference type="EMBL" id="GGL11981.1"/>
    </source>
</evidence>
<feature type="compositionally biased region" description="Low complexity" evidence="1">
    <location>
        <begin position="400"/>
        <end position="409"/>
    </location>
</feature>
<dbReference type="AlphaFoldDB" id="A0A917VRN4"/>
<reference evidence="2" key="1">
    <citation type="journal article" date="2014" name="Int. J. Syst. Evol. Microbiol.">
        <title>Complete genome sequence of Corynebacterium casei LMG S-19264T (=DSM 44701T), isolated from a smear-ripened cheese.</title>
        <authorList>
            <consortium name="US DOE Joint Genome Institute (JGI-PGF)"/>
            <person name="Walter F."/>
            <person name="Albersmeier A."/>
            <person name="Kalinowski J."/>
            <person name="Ruckert C."/>
        </authorList>
    </citation>
    <scope>NUCLEOTIDE SEQUENCE</scope>
    <source>
        <strain evidence="2">JCM 3035</strain>
    </source>
</reference>
<feature type="region of interest" description="Disordered" evidence="1">
    <location>
        <begin position="226"/>
        <end position="609"/>
    </location>
</feature>
<feature type="compositionally biased region" description="Low complexity" evidence="1">
    <location>
        <begin position="259"/>
        <end position="269"/>
    </location>
</feature>
<feature type="compositionally biased region" description="Polar residues" evidence="1">
    <location>
        <begin position="308"/>
        <end position="320"/>
    </location>
</feature>